<dbReference type="GeneID" id="25902441"/>
<proteinExistence type="predicted"/>
<name>A0A0L0GAG5_9EUKA</name>
<organism evidence="3 4">
    <name type="scientific">Sphaeroforma arctica JP610</name>
    <dbReference type="NCBI Taxonomy" id="667725"/>
    <lineage>
        <taxon>Eukaryota</taxon>
        <taxon>Ichthyosporea</taxon>
        <taxon>Ichthyophonida</taxon>
        <taxon>Sphaeroforma</taxon>
    </lineage>
</organism>
<feature type="region of interest" description="Disordered" evidence="2">
    <location>
        <begin position="99"/>
        <end position="124"/>
    </location>
</feature>
<keyword evidence="1" id="KW-0175">Coiled coil</keyword>
<gene>
    <name evidence="3" type="ORF">SARC_01937</name>
</gene>
<dbReference type="EMBL" id="KQ241678">
    <property type="protein sequence ID" value="KNC85899.1"/>
    <property type="molecule type" value="Genomic_DNA"/>
</dbReference>
<evidence type="ECO:0000313" key="3">
    <source>
        <dbReference type="EMBL" id="KNC85899.1"/>
    </source>
</evidence>
<protein>
    <submittedName>
        <fullName evidence="3">Uncharacterized protein</fullName>
    </submittedName>
</protein>
<accession>A0A0L0GAG5</accession>
<dbReference type="Proteomes" id="UP000054560">
    <property type="component" value="Unassembled WGS sequence"/>
</dbReference>
<dbReference type="RefSeq" id="XP_014159801.1">
    <property type="nucleotide sequence ID" value="XM_014304326.1"/>
</dbReference>
<evidence type="ECO:0000256" key="1">
    <source>
        <dbReference type="SAM" id="Coils"/>
    </source>
</evidence>
<reference evidence="3 4" key="1">
    <citation type="submission" date="2011-02" db="EMBL/GenBank/DDBJ databases">
        <title>The Genome Sequence of Sphaeroforma arctica JP610.</title>
        <authorList>
            <consortium name="The Broad Institute Genome Sequencing Platform"/>
            <person name="Russ C."/>
            <person name="Cuomo C."/>
            <person name="Young S.K."/>
            <person name="Zeng Q."/>
            <person name="Gargeya S."/>
            <person name="Alvarado L."/>
            <person name="Berlin A."/>
            <person name="Chapman S.B."/>
            <person name="Chen Z."/>
            <person name="Freedman E."/>
            <person name="Gellesch M."/>
            <person name="Goldberg J."/>
            <person name="Griggs A."/>
            <person name="Gujja S."/>
            <person name="Heilman E."/>
            <person name="Heiman D."/>
            <person name="Howarth C."/>
            <person name="Mehta T."/>
            <person name="Neiman D."/>
            <person name="Pearson M."/>
            <person name="Roberts A."/>
            <person name="Saif S."/>
            <person name="Shea T."/>
            <person name="Shenoy N."/>
            <person name="Sisk P."/>
            <person name="Stolte C."/>
            <person name="Sykes S."/>
            <person name="White J."/>
            <person name="Yandava C."/>
            <person name="Burger G."/>
            <person name="Gray M.W."/>
            <person name="Holland P.W.H."/>
            <person name="King N."/>
            <person name="Lang F.B.F."/>
            <person name="Roger A.J."/>
            <person name="Ruiz-Trillo I."/>
            <person name="Haas B."/>
            <person name="Nusbaum C."/>
            <person name="Birren B."/>
        </authorList>
    </citation>
    <scope>NUCLEOTIDE SEQUENCE [LARGE SCALE GENOMIC DNA]</scope>
    <source>
        <strain evidence="3 4">JP610</strain>
    </source>
</reference>
<feature type="coiled-coil region" evidence="1">
    <location>
        <begin position="146"/>
        <end position="198"/>
    </location>
</feature>
<dbReference type="AlphaFoldDB" id="A0A0L0GAG5"/>
<evidence type="ECO:0000313" key="4">
    <source>
        <dbReference type="Proteomes" id="UP000054560"/>
    </source>
</evidence>
<evidence type="ECO:0000256" key="2">
    <source>
        <dbReference type="SAM" id="MobiDB-lite"/>
    </source>
</evidence>
<keyword evidence="4" id="KW-1185">Reference proteome</keyword>
<sequence>MIKVGRIDEHPSEDVDQEAIIDHEIQKQHKLCTKSFHVKYIRRTKQRVKLTDDAVPMTEQEYRANVARERLAYEALEQQRLVNEMVQLGLLQENCRPTLRSGRRPLSTIQPDDNPKTVKKRHTKVDSTTIQLEVKTVALTKGSSRLAALEEKMAQLHSDIKSAEENLTQQKIEHNIELNLMEDELNNKQHRLDGMAKNFKETRISKLTYEYISQDVERVRFCTGFQTPTKFVAFAENIEKYGKAFTPGRSSLTIQNAL</sequence>